<reference evidence="2" key="1">
    <citation type="submission" date="2014-02" db="EMBL/GenBank/DDBJ databases">
        <authorList>
            <person name="Genoscope - CEA"/>
        </authorList>
    </citation>
    <scope>NUCLEOTIDE SEQUENCE</scope>
    <source>
        <strain evidence="2">LS3</strain>
    </source>
</reference>
<dbReference type="SMART" id="SM00974">
    <property type="entry name" value="T5orf172"/>
    <property type="match status" value="1"/>
</dbReference>
<dbReference type="EMBL" id="HG937694">
    <property type="protein sequence ID" value="CDP37809.1"/>
    <property type="molecule type" value="Genomic_DNA"/>
</dbReference>
<proteinExistence type="predicted"/>
<dbReference type="InterPro" id="IPR053006">
    <property type="entry name" value="Meiosis_regulatory"/>
</dbReference>
<dbReference type="PhylomeDB" id="A0A060TAJ3"/>
<dbReference type="InterPro" id="IPR018306">
    <property type="entry name" value="Phage_T5_Orf172_DNA-bd"/>
</dbReference>
<dbReference type="Pfam" id="PF10544">
    <property type="entry name" value="T5orf172"/>
    <property type="match status" value="1"/>
</dbReference>
<evidence type="ECO:0000313" key="2">
    <source>
        <dbReference type="EMBL" id="CDP37809.1"/>
    </source>
</evidence>
<protein>
    <submittedName>
        <fullName evidence="2">ARAD1D19976p</fullName>
    </submittedName>
</protein>
<name>A0A060TAJ3_BLAAD</name>
<gene>
    <name evidence="2" type="ORF">GNLVRS02_ARAD1D19976g</name>
</gene>
<sequence>MTIGIPSPEWAHQPPHQACLSLAVGLIKHLFYSMLCGATTKKGTPCKLQTPCRYHGGQPIDKGKGWIYVYILDGPGHVYKGDKYVKLNRWYHKLLGRQSRLIKVGYTTTSPRERLKQWQRQCGCQIRLVGPKTNGGLYDRLEFGWSTERPRAAEKAAHSLLRQKYGRGLVVCGGCVGVHSEWFLVADKDLQDAFKTIEAIVLTT</sequence>
<dbReference type="AlphaFoldDB" id="A0A060TAJ3"/>
<reference evidence="2" key="2">
    <citation type="submission" date="2014-06" db="EMBL/GenBank/DDBJ databases">
        <title>The complete genome of Blastobotrys (Arxula) adeninivorans LS3 - a yeast of biotechnological interest.</title>
        <authorList>
            <person name="Kunze G."/>
            <person name="Gaillardin C."/>
            <person name="Czernicka M."/>
            <person name="Durrens P."/>
            <person name="Martin T."/>
            <person name="Boer E."/>
            <person name="Gabaldon T."/>
            <person name="Cruz J."/>
            <person name="Talla E."/>
            <person name="Marck C."/>
            <person name="Goffeau A."/>
            <person name="Barbe V."/>
            <person name="Baret P."/>
            <person name="Baronian K."/>
            <person name="Beier S."/>
            <person name="Bleykasten C."/>
            <person name="Bode R."/>
            <person name="Casaregola S."/>
            <person name="Despons L."/>
            <person name="Fairhead C."/>
            <person name="Giersberg M."/>
            <person name="Gierski P."/>
            <person name="Hahnel U."/>
            <person name="Hartmann A."/>
            <person name="Jankowska D."/>
            <person name="Jubin C."/>
            <person name="Jung P."/>
            <person name="Lafontaine I."/>
            <person name="Leh-Louis V."/>
            <person name="Lemaire M."/>
            <person name="Marcet-Houben M."/>
            <person name="Mascher M."/>
            <person name="Morel G."/>
            <person name="Richard G.-F."/>
            <person name="Riechen J."/>
            <person name="Sacerdot C."/>
            <person name="Sarkar A."/>
            <person name="Savel G."/>
            <person name="Schacherer J."/>
            <person name="Sherman D."/>
            <person name="Straub M.-L."/>
            <person name="Stein N."/>
            <person name="Thierry A."/>
            <person name="Trautwein-Schult A."/>
            <person name="Westhof E."/>
            <person name="Worch S."/>
            <person name="Dujon B."/>
            <person name="Souciet J.-L."/>
            <person name="Wincker P."/>
            <person name="Scholz U."/>
            <person name="Neuveglise N."/>
        </authorList>
    </citation>
    <scope>NUCLEOTIDE SEQUENCE</scope>
    <source>
        <strain evidence="2">LS3</strain>
    </source>
</reference>
<accession>A0A060TAJ3</accession>
<organism evidence="2">
    <name type="scientific">Blastobotrys adeninivorans</name>
    <name type="common">Yeast</name>
    <name type="synonym">Arxula adeninivorans</name>
    <dbReference type="NCBI Taxonomy" id="409370"/>
    <lineage>
        <taxon>Eukaryota</taxon>
        <taxon>Fungi</taxon>
        <taxon>Dikarya</taxon>
        <taxon>Ascomycota</taxon>
        <taxon>Saccharomycotina</taxon>
        <taxon>Dipodascomycetes</taxon>
        <taxon>Dipodascales</taxon>
        <taxon>Trichomonascaceae</taxon>
        <taxon>Blastobotrys</taxon>
    </lineage>
</organism>
<dbReference type="PANTHER" id="PTHR28094">
    <property type="entry name" value="MEIOTICALLY UP-REGULATED GENE 113 PROTEIN"/>
    <property type="match status" value="1"/>
</dbReference>
<evidence type="ECO:0000259" key="1">
    <source>
        <dbReference type="SMART" id="SM00974"/>
    </source>
</evidence>
<feature type="domain" description="Bacteriophage T5 Orf172 DNA-binding" evidence="1">
    <location>
        <begin position="96"/>
        <end position="197"/>
    </location>
</feature>
<dbReference type="PANTHER" id="PTHR28094:SF1">
    <property type="entry name" value="MEIOTICALLY UP-REGULATED GENE 113 PROTEIN"/>
    <property type="match status" value="1"/>
</dbReference>